<dbReference type="CDD" id="cd00009">
    <property type="entry name" value="AAA"/>
    <property type="match status" value="1"/>
</dbReference>
<accession>A0AA96JWW4</accession>
<dbReference type="InterPro" id="IPR025943">
    <property type="entry name" value="Sigma_54_int_dom_ATP-bd_2"/>
</dbReference>
<organism evidence="6 7">
    <name type="scientific">Candidatus Nitrospira allomarina</name>
    <dbReference type="NCBI Taxonomy" id="3020900"/>
    <lineage>
        <taxon>Bacteria</taxon>
        <taxon>Pseudomonadati</taxon>
        <taxon>Nitrospirota</taxon>
        <taxon>Nitrospiria</taxon>
        <taxon>Nitrospirales</taxon>
        <taxon>Nitrospiraceae</taxon>
        <taxon>Nitrospira</taxon>
    </lineage>
</organism>
<evidence type="ECO:0000313" key="7">
    <source>
        <dbReference type="Proteomes" id="UP001302719"/>
    </source>
</evidence>
<dbReference type="Pfam" id="PF00158">
    <property type="entry name" value="Sigma54_activat"/>
    <property type="match status" value="1"/>
</dbReference>
<reference evidence="6 7" key="1">
    <citation type="submission" date="2023-01" db="EMBL/GenBank/DDBJ databases">
        <title>Cultivation and genomic characterization of new, ubiquitous marine nitrite-oxidizing bacteria from the Nitrospirales.</title>
        <authorList>
            <person name="Mueller A.J."/>
            <person name="Daebeler A."/>
            <person name="Herbold C.W."/>
            <person name="Kirkegaard R.H."/>
            <person name="Daims H."/>
        </authorList>
    </citation>
    <scope>NUCLEOTIDE SEQUENCE [LARGE SCALE GENOMIC DNA]</scope>
    <source>
        <strain evidence="6 7">VA</strain>
    </source>
</reference>
<dbReference type="KEGG" id="nall:PP769_01055"/>
<dbReference type="EMBL" id="CP116967">
    <property type="protein sequence ID" value="WNM58381.1"/>
    <property type="molecule type" value="Genomic_DNA"/>
</dbReference>
<evidence type="ECO:0000259" key="5">
    <source>
        <dbReference type="PROSITE" id="PS50045"/>
    </source>
</evidence>
<sequence length="596" mass="66714">MPGSIYDPALFSVFDALIFQKKTADRFDCVGDLPSWFPPPGMTQGSEVFPGQLLGHSFFLQHFLHEAQLWWDSAETGQWKSGLWSEPALFGEDVVLEATAVRHGSVRYVILQRFGPEILPIQPLLQKAREEQLSHRQAVNHHERTEAQLGTRLAKSEQERDDVMALLDGLGLGAIMVDSNREVTFVSGKARELLQIDPDTMIGRSLGKGLPWKTEDNARIEAMGRLPGSQRQVVSVVMDGRNRSTRALEVEVQDDPRDSRRTILLLTDVTEIEELRRQLVGPTQFHDLVGKCPAMRMIYERIRDIATVDVPVLIDGETGTGKELVARALHQLSPRHDHPFLPVNCAGLTDSLLGSQLFGHKRGAFTGATSDHAGFFESAEGGTLLLDEIGDMPLSIQTTLLRVLQEGEIIRLGESRPRKVNVRVLAATNQQLQELVDKGAFRADLLYRIRVARLRLPPLRERREDIPLLSTAFFVKSRVALGKMHVLSIAPETMQQFLRYSWPGNVRELKGALEYALIHCRGESVLPTDLPPELCDVSPIVQASPFCKPNERQLILDALTQTKGKRAQAAKLVGMSRSTFYRRLTELNISQEESSR</sequence>
<dbReference type="Gene3D" id="3.30.450.20">
    <property type="entry name" value="PAS domain"/>
    <property type="match status" value="1"/>
</dbReference>
<dbReference type="FunFam" id="3.40.50.300:FF:000006">
    <property type="entry name" value="DNA-binding transcriptional regulator NtrC"/>
    <property type="match status" value="1"/>
</dbReference>
<protein>
    <submittedName>
        <fullName evidence="6">Sigma 54-interacting transcriptional regulator</fullName>
    </submittedName>
</protein>
<dbReference type="Gene3D" id="3.40.50.300">
    <property type="entry name" value="P-loop containing nucleotide triphosphate hydrolases"/>
    <property type="match status" value="1"/>
</dbReference>
<dbReference type="Gene3D" id="1.10.10.60">
    <property type="entry name" value="Homeodomain-like"/>
    <property type="match status" value="1"/>
</dbReference>
<evidence type="ECO:0000256" key="4">
    <source>
        <dbReference type="ARBA" id="ARBA00023163"/>
    </source>
</evidence>
<dbReference type="PROSITE" id="PS00676">
    <property type="entry name" value="SIGMA54_INTERACT_2"/>
    <property type="match status" value="1"/>
</dbReference>
<keyword evidence="3" id="KW-0805">Transcription regulation</keyword>
<feature type="domain" description="Sigma-54 factor interaction" evidence="5">
    <location>
        <begin position="288"/>
        <end position="518"/>
    </location>
</feature>
<dbReference type="Pfam" id="PF25601">
    <property type="entry name" value="AAA_lid_14"/>
    <property type="match status" value="1"/>
</dbReference>
<evidence type="ECO:0000256" key="3">
    <source>
        <dbReference type="ARBA" id="ARBA00023015"/>
    </source>
</evidence>
<dbReference type="GO" id="GO:0005524">
    <property type="term" value="F:ATP binding"/>
    <property type="evidence" value="ECO:0007669"/>
    <property type="project" value="UniProtKB-KW"/>
</dbReference>
<dbReference type="InterPro" id="IPR013767">
    <property type="entry name" value="PAS_fold"/>
</dbReference>
<dbReference type="AlphaFoldDB" id="A0AA96JWW4"/>
<dbReference type="SMART" id="SM00382">
    <property type="entry name" value="AAA"/>
    <property type="match status" value="1"/>
</dbReference>
<dbReference type="SUPFAM" id="SSF46689">
    <property type="entry name" value="Homeodomain-like"/>
    <property type="match status" value="1"/>
</dbReference>
<dbReference type="PROSITE" id="PS00675">
    <property type="entry name" value="SIGMA54_INTERACT_1"/>
    <property type="match status" value="1"/>
</dbReference>
<dbReference type="InterPro" id="IPR000014">
    <property type="entry name" value="PAS"/>
</dbReference>
<dbReference type="SUPFAM" id="SSF52540">
    <property type="entry name" value="P-loop containing nucleoside triphosphate hydrolases"/>
    <property type="match status" value="1"/>
</dbReference>
<dbReference type="GO" id="GO:0006355">
    <property type="term" value="P:regulation of DNA-templated transcription"/>
    <property type="evidence" value="ECO:0007669"/>
    <property type="project" value="InterPro"/>
</dbReference>
<name>A0AA96JWW4_9BACT</name>
<dbReference type="InterPro" id="IPR009057">
    <property type="entry name" value="Homeodomain-like_sf"/>
</dbReference>
<keyword evidence="2" id="KW-0067">ATP-binding</keyword>
<dbReference type="PROSITE" id="PS50045">
    <property type="entry name" value="SIGMA54_INTERACT_4"/>
    <property type="match status" value="1"/>
</dbReference>
<dbReference type="CDD" id="cd00130">
    <property type="entry name" value="PAS"/>
    <property type="match status" value="1"/>
</dbReference>
<dbReference type="PRINTS" id="PR01590">
    <property type="entry name" value="HTHFIS"/>
</dbReference>
<evidence type="ECO:0000256" key="1">
    <source>
        <dbReference type="ARBA" id="ARBA00022741"/>
    </source>
</evidence>
<dbReference type="GO" id="GO:0043565">
    <property type="term" value="F:sequence-specific DNA binding"/>
    <property type="evidence" value="ECO:0007669"/>
    <property type="project" value="InterPro"/>
</dbReference>
<gene>
    <name evidence="6" type="ORF">PP769_01055</name>
</gene>
<dbReference type="RefSeq" id="WP_312644129.1">
    <property type="nucleotide sequence ID" value="NZ_CP116967.1"/>
</dbReference>
<dbReference type="Proteomes" id="UP001302719">
    <property type="component" value="Chromosome"/>
</dbReference>
<evidence type="ECO:0000256" key="2">
    <source>
        <dbReference type="ARBA" id="ARBA00022840"/>
    </source>
</evidence>
<dbReference type="SUPFAM" id="SSF55785">
    <property type="entry name" value="PYP-like sensor domain (PAS domain)"/>
    <property type="match status" value="1"/>
</dbReference>
<keyword evidence="1" id="KW-0547">Nucleotide-binding</keyword>
<dbReference type="Pfam" id="PF00989">
    <property type="entry name" value="PAS"/>
    <property type="match status" value="1"/>
</dbReference>
<dbReference type="PANTHER" id="PTHR32071">
    <property type="entry name" value="TRANSCRIPTIONAL REGULATORY PROTEIN"/>
    <property type="match status" value="1"/>
</dbReference>
<evidence type="ECO:0000313" key="6">
    <source>
        <dbReference type="EMBL" id="WNM58381.1"/>
    </source>
</evidence>
<dbReference type="InterPro" id="IPR035965">
    <property type="entry name" value="PAS-like_dom_sf"/>
</dbReference>
<proteinExistence type="predicted"/>
<dbReference type="InterPro" id="IPR002197">
    <property type="entry name" value="HTH_Fis"/>
</dbReference>
<keyword evidence="7" id="KW-1185">Reference proteome</keyword>
<dbReference type="InterPro" id="IPR025662">
    <property type="entry name" value="Sigma_54_int_dom_ATP-bd_1"/>
</dbReference>
<dbReference type="Pfam" id="PF02954">
    <property type="entry name" value="HTH_8"/>
    <property type="match status" value="1"/>
</dbReference>
<dbReference type="InterPro" id="IPR058031">
    <property type="entry name" value="AAA_lid_NorR"/>
</dbReference>
<dbReference type="InterPro" id="IPR002078">
    <property type="entry name" value="Sigma_54_int"/>
</dbReference>
<dbReference type="Gene3D" id="1.10.8.60">
    <property type="match status" value="1"/>
</dbReference>
<dbReference type="InterPro" id="IPR027417">
    <property type="entry name" value="P-loop_NTPase"/>
</dbReference>
<keyword evidence="4" id="KW-0804">Transcription</keyword>
<dbReference type="InterPro" id="IPR003593">
    <property type="entry name" value="AAA+_ATPase"/>
</dbReference>